<comment type="caution">
    <text evidence="3">The sequence shown here is derived from an EMBL/GenBank/DDBJ whole genome shotgun (WGS) entry which is preliminary data.</text>
</comment>
<feature type="compositionally biased region" description="Basic and acidic residues" evidence="1">
    <location>
        <begin position="96"/>
        <end position="128"/>
    </location>
</feature>
<proteinExistence type="predicted"/>
<gene>
    <name evidence="3" type="ORF">N7G274_005657</name>
</gene>
<evidence type="ECO:0000256" key="1">
    <source>
        <dbReference type="SAM" id="MobiDB-lite"/>
    </source>
</evidence>
<accession>A0ABR4A7I9</accession>
<name>A0ABR4A7I9_9LECA</name>
<dbReference type="EMBL" id="JBEFKJ010000016">
    <property type="protein sequence ID" value="KAL2041872.1"/>
    <property type="molecule type" value="Genomic_DNA"/>
</dbReference>
<feature type="region of interest" description="Disordered" evidence="1">
    <location>
        <begin position="42"/>
        <end position="215"/>
    </location>
</feature>
<dbReference type="Pfam" id="PF20516">
    <property type="entry name" value="PDDEXK_12"/>
    <property type="match status" value="1"/>
</dbReference>
<keyword evidence="4" id="KW-1185">Reference proteome</keyword>
<evidence type="ECO:0000313" key="4">
    <source>
        <dbReference type="Proteomes" id="UP001590950"/>
    </source>
</evidence>
<sequence>MVKYRPVFEKLQEHHASHDTSNATGDSILSWLNTSCNSPSHFQDIAPPASPHSTSFISSPPATPPHLRKRKRPSTRKPLQPSNGNQGPPKSKRKMNNREDDAKEQLPRELRDKAGLRKPSKYYEEEQVLHSQTSLVRGLGTPQKREPKGRGRNVTSSQGRAIGSGQHLAGQSLVPYDIGPGNPTTPMKGLGRGTGSPTTRPQSPSKSSHASDRTGWMARLEPGVQVLSPEECLKDREITASARNFWLNYIGSDANDDFIPNYFREELIRQEMTPNKTKKRVPKESFTDLKDGWYGNFHQTELDFLFKEACDVIKMARKYRNTRCTEAHWMAVVVHPLLRILRRLAKYGNDDGFEKLEVADMTSVNLNPYHAPKDPNNDSKPLNKRIDGALGLSLTSVERDFLIRANYNDTIPSINPINGEFGAFNPFFAHIEIKLPYTDRAPGPKLGTWAAAEFSKRELEGYSLDMPIVSISIIGDNWELWVAYPEGFGEGVPEDVDYGPCVLMGPVPIGNTTGIRGVFEILQFLCQCADWGLNEYRAWFEREILRKHGFSSKEERVKGKIKA</sequence>
<feature type="domain" description="PD-(D/E)XK nuclease-like" evidence="2">
    <location>
        <begin position="301"/>
        <end position="537"/>
    </location>
</feature>
<reference evidence="3 4" key="1">
    <citation type="submission" date="2024-09" db="EMBL/GenBank/DDBJ databases">
        <title>Rethinking Asexuality: The Enigmatic Case of Functional Sexual Genes in Lepraria (Stereocaulaceae).</title>
        <authorList>
            <person name="Doellman M."/>
            <person name="Sun Y."/>
            <person name="Barcenas-Pena A."/>
            <person name="Lumbsch H.T."/>
            <person name="Grewe F."/>
        </authorList>
    </citation>
    <scope>NUCLEOTIDE SEQUENCE [LARGE SCALE GENOMIC DNA]</scope>
    <source>
        <strain evidence="3 4">Mercado 3170</strain>
    </source>
</reference>
<protein>
    <recommendedName>
        <fullName evidence="2">PD-(D/E)XK nuclease-like domain-containing protein</fullName>
    </recommendedName>
</protein>
<feature type="compositionally biased region" description="Polar residues" evidence="1">
    <location>
        <begin position="195"/>
        <end position="208"/>
    </location>
</feature>
<evidence type="ECO:0000259" key="2">
    <source>
        <dbReference type="Pfam" id="PF20516"/>
    </source>
</evidence>
<feature type="compositionally biased region" description="Polar residues" evidence="1">
    <location>
        <begin position="51"/>
        <end position="60"/>
    </location>
</feature>
<organism evidence="3 4">
    <name type="scientific">Stereocaulon virgatum</name>
    <dbReference type="NCBI Taxonomy" id="373712"/>
    <lineage>
        <taxon>Eukaryota</taxon>
        <taxon>Fungi</taxon>
        <taxon>Dikarya</taxon>
        <taxon>Ascomycota</taxon>
        <taxon>Pezizomycotina</taxon>
        <taxon>Lecanoromycetes</taxon>
        <taxon>OSLEUM clade</taxon>
        <taxon>Lecanoromycetidae</taxon>
        <taxon>Lecanorales</taxon>
        <taxon>Lecanorineae</taxon>
        <taxon>Stereocaulaceae</taxon>
        <taxon>Stereocaulon</taxon>
    </lineage>
</organism>
<feature type="compositionally biased region" description="Basic residues" evidence="1">
    <location>
        <begin position="66"/>
        <end position="75"/>
    </location>
</feature>
<dbReference type="Proteomes" id="UP001590950">
    <property type="component" value="Unassembled WGS sequence"/>
</dbReference>
<dbReference type="InterPro" id="IPR046797">
    <property type="entry name" value="PDDEXK_12"/>
</dbReference>
<evidence type="ECO:0000313" key="3">
    <source>
        <dbReference type="EMBL" id="KAL2041872.1"/>
    </source>
</evidence>